<feature type="compositionally biased region" description="Low complexity" evidence="1">
    <location>
        <begin position="115"/>
        <end position="124"/>
    </location>
</feature>
<gene>
    <name evidence="2" type="ORF">AOQ84DRAFT_363018</name>
</gene>
<dbReference type="Proteomes" id="UP000250140">
    <property type="component" value="Unassembled WGS sequence"/>
</dbReference>
<dbReference type="OrthoDB" id="3800892at2759"/>
<accession>A0A8E2F3F9</accession>
<name>A0A8E2F3F9_9PEZI</name>
<protein>
    <submittedName>
        <fullName evidence="2">Uncharacterized protein</fullName>
    </submittedName>
</protein>
<evidence type="ECO:0000256" key="1">
    <source>
        <dbReference type="SAM" id="MobiDB-lite"/>
    </source>
</evidence>
<evidence type="ECO:0000313" key="3">
    <source>
        <dbReference type="Proteomes" id="UP000250140"/>
    </source>
</evidence>
<proteinExistence type="predicted"/>
<feature type="region of interest" description="Disordered" evidence="1">
    <location>
        <begin position="110"/>
        <end position="131"/>
    </location>
</feature>
<organism evidence="2 3">
    <name type="scientific">Glonium stellatum</name>
    <dbReference type="NCBI Taxonomy" id="574774"/>
    <lineage>
        <taxon>Eukaryota</taxon>
        <taxon>Fungi</taxon>
        <taxon>Dikarya</taxon>
        <taxon>Ascomycota</taxon>
        <taxon>Pezizomycotina</taxon>
        <taxon>Dothideomycetes</taxon>
        <taxon>Pleosporomycetidae</taxon>
        <taxon>Gloniales</taxon>
        <taxon>Gloniaceae</taxon>
        <taxon>Glonium</taxon>
    </lineage>
</organism>
<dbReference type="EMBL" id="KV749372">
    <property type="protein sequence ID" value="OCL09744.1"/>
    <property type="molecule type" value="Genomic_DNA"/>
</dbReference>
<keyword evidence="3" id="KW-1185">Reference proteome</keyword>
<dbReference type="AlphaFoldDB" id="A0A8E2F3F9"/>
<reference evidence="2 3" key="1">
    <citation type="journal article" date="2016" name="Nat. Commun.">
        <title>Ectomycorrhizal ecology is imprinted in the genome of the dominant symbiotic fungus Cenococcum geophilum.</title>
        <authorList>
            <consortium name="DOE Joint Genome Institute"/>
            <person name="Peter M."/>
            <person name="Kohler A."/>
            <person name="Ohm R.A."/>
            <person name="Kuo A."/>
            <person name="Krutzmann J."/>
            <person name="Morin E."/>
            <person name="Arend M."/>
            <person name="Barry K.W."/>
            <person name="Binder M."/>
            <person name="Choi C."/>
            <person name="Clum A."/>
            <person name="Copeland A."/>
            <person name="Grisel N."/>
            <person name="Haridas S."/>
            <person name="Kipfer T."/>
            <person name="LaButti K."/>
            <person name="Lindquist E."/>
            <person name="Lipzen A."/>
            <person name="Maire R."/>
            <person name="Meier B."/>
            <person name="Mihaltcheva S."/>
            <person name="Molinier V."/>
            <person name="Murat C."/>
            <person name="Poggeler S."/>
            <person name="Quandt C.A."/>
            <person name="Sperisen C."/>
            <person name="Tritt A."/>
            <person name="Tisserant E."/>
            <person name="Crous P.W."/>
            <person name="Henrissat B."/>
            <person name="Nehls U."/>
            <person name="Egli S."/>
            <person name="Spatafora J.W."/>
            <person name="Grigoriev I.V."/>
            <person name="Martin F.M."/>
        </authorList>
    </citation>
    <scope>NUCLEOTIDE SEQUENCE [LARGE SCALE GENOMIC DNA]</scope>
    <source>
        <strain evidence="2 3">CBS 207.34</strain>
    </source>
</reference>
<evidence type="ECO:0000313" key="2">
    <source>
        <dbReference type="EMBL" id="OCL09744.1"/>
    </source>
</evidence>
<sequence>MTIYDINCTTCSGYIKSVFARPKKGMFTHLFKHYCEDCTWSEKLASDVKLFQQQYENVKHLGWGIAECHIALQAYDRARISYANHQLDLEKRSGETRAAQVKEIACYGQKRKRSLSSSPIPQTSSKKRAQLNKTDCRIVPRARFDEAQEHRDEVDYRVSDDYQRGSEWYVPGKYAALPGNELLNTSGSSLNPEEFYIYELPT</sequence>